<keyword evidence="3 6" id="KW-0815">Transposition</keyword>
<dbReference type="Proteomes" id="UP000302139">
    <property type="component" value="Unassembled WGS sequence"/>
</dbReference>
<accession>A0A4D4MBF9</accession>
<dbReference type="GO" id="GO:0003677">
    <property type="term" value="F:DNA binding"/>
    <property type="evidence" value="ECO:0007669"/>
    <property type="project" value="UniProtKB-UniRule"/>
</dbReference>
<dbReference type="GO" id="GO:0004803">
    <property type="term" value="F:transposase activity"/>
    <property type="evidence" value="ECO:0007669"/>
    <property type="project" value="UniProtKB-UniRule"/>
</dbReference>
<dbReference type="Pfam" id="PF00872">
    <property type="entry name" value="Transposase_mut"/>
    <property type="match status" value="1"/>
</dbReference>
<comment type="caution">
    <text evidence="7">The sequence shown here is derived from an EMBL/GenBank/DDBJ whole genome shotgun (WGS) entry which is preliminary data.</text>
</comment>
<evidence type="ECO:0000256" key="2">
    <source>
        <dbReference type="ARBA" id="ARBA00010961"/>
    </source>
</evidence>
<dbReference type="AlphaFoldDB" id="A0A4D4MBF9"/>
<gene>
    <name evidence="7" type="ORF">SAV14893_083720</name>
    <name evidence="8" type="ORF">SAV31267_001230</name>
    <name evidence="9" type="ORF">SAV31267_098870</name>
</gene>
<evidence type="ECO:0000256" key="1">
    <source>
        <dbReference type="ARBA" id="ARBA00002190"/>
    </source>
</evidence>
<proteinExistence type="inferred from homology"/>
<evidence type="ECO:0000313" key="9">
    <source>
        <dbReference type="EMBL" id="GDY80402.1"/>
    </source>
</evidence>
<protein>
    <recommendedName>
        <fullName evidence="6">Mutator family transposase</fullName>
    </recommendedName>
</protein>
<name>A0A4D4MBF9_STRAX</name>
<evidence type="ECO:0000256" key="6">
    <source>
        <dbReference type="RuleBase" id="RU365089"/>
    </source>
</evidence>
<comment type="function">
    <text evidence="1 6">Required for the transposition of the insertion element.</text>
</comment>
<evidence type="ECO:0000256" key="3">
    <source>
        <dbReference type="ARBA" id="ARBA00022578"/>
    </source>
</evidence>
<reference evidence="8 10" key="1">
    <citation type="submission" date="2019-04" db="EMBL/GenBank/DDBJ databases">
        <title>Draft genome sequences of Streptomyces avermitilis ATCC 31267.</title>
        <authorList>
            <person name="Komaki H."/>
            <person name="Tamura T."/>
            <person name="Hosoyama A."/>
        </authorList>
    </citation>
    <scope>NUCLEOTIDE SEQUENCE [LARGE SCALE GENOMIC DNA]</scope>
    <source>
        <strain evidence="8 10">ATCC 31267</strain>
    </source>
</reference>
<evidence type="ECO:0000313" key="11">
    <source>
        <dbReference type="Proteomes" id="UP000302139"/>
    </source>
</evidence>
<evidence type="ECO:0000313" key="7">
    <source>
        <dbReference type="EMBL" id="GDY68979.1"/>
    </source>
</evidence>
<keyword evidence="4 6" id="KW-0238">DNA-binding</keyword>
<dbReference type="EMBL" id="BJHX01000001">
    <property type="protein sequence ID" value="GDY68979.1"/>
    <property type="molecule type" value="Genomic_DNA"/>
</dbReference>
<keyword evidence="6" id="KW-0814">Transposable element</keyword>
<reference evidence="7 11" key="2">
    <citation type="submission" date="2019-04" db="EMBL/GenBank/DDBJ databases">
        <title>Draft genome sequences of Streptomyces avermitilis NBRC 14893.</title>
        <authorList>
            <person name="Komaki H."/>
            <person name="Tamura T."/>
            <person name="Hosoyama A."/>
        </authorList>
    </citation>
    <scope>NUCLEOTIDE SEQUENCE [LARGE SCALE GENOMIC DNA]</scope>
    <source>
        <strain evidence="7 11">NBRC 14893</strain>
    </source>
</reference>
<dbReference type="PANTHER" id="PTHR33217">
    <property type="entry name" value="TRANSPOSASE FOR INSERTION SEQUENCE ELEMENT IS1081"/>
    <property type="match status" value="1"/>
</dbReference>
<evidence type="ECO:0000256" key="4">
    <source>
        <dbReference type="ARBA" id="ARBA00023125"/>
    </source>
</evidence>
<dbReference type="Proteomes" id="UP000299211">
    <property type="component" value="Unassembled WGS sequence"/>
</dbReference>
<dbReference type="EMBL" id="BJHY01000001">
    <property type="protein sequence ID" value="GDY70638.1"/>
    <property type="molecule type" value="Genomic_DNA"/>
</dbReference>
<comment type="similarity">
    <text evidence="2 6">Belongs to the transposase mutator family.</text>
</comment>
<keyword evidence="5 6" id="KW-0233">DNA recombination</keyword>
<evidence type="ECO:0000313" key="8">
    <source>
        <dbReference type="EMBL" id="GDY70638.1"/>
    </source>
</evidence>
<dbReference type="InterPro" id="IPR001207">
    <property type="entry name" value="Transposase_mutator"/>
</dbReference>
<sequence length="179" mass="19990">MGLVKAIRKVMLGAAYQRCRVHFLRNVFSLINKEAAEMAAATIRTIFAQPTADAVRTQLDTVAGMLGKQFPKVKAMLLEAKDDLTAFAAFPERHGKKIQSTNPLERINREVKRRTDVVQVFPNDDALLRLVTAVLFELHDEWIAFPRRYLPEGSMSQLYPAELPEQAPALAHTTSTTAG</sequence>
<evidence type="ECO:0000313" key="10">
    <source>
        <dbReference type="Proteomes" id="UP000299211"/>
    </source>
</evidence>
<evidence type="ECO:0000256" key="5">
    <source>
        <dbReference type="ARBA" id="ARBA00023172"/>
    </source>
</evidence>
<dbReference type="EMBL" id="BJHY01000002">
    <property type="protein sequence ID" value="GDY80402.1"/>
    <property type="molecule type" value="Genomic_DNA"/>
</dbReference>
<dbReference type="PANTHER" id="PTHR33217:SF7">
    <property type="entry name" value="TRANSPOSASE FOR INSERTION SEQUENCE ELEMENT IS1081"/>
    <property type="match status" value="1"/>
</dbReference>
<organism evidence="7 11">
    <name type="scientific">Streptomyces avermitilis</name>
    <dbReference type="NCBI Taxonomy" id="33903"/>
    <lineage>
        <taxon>Bacteria</taxon>
        <taxon>Bacillati</taxon>
        <taxon>Actinomycetota</taxon>
        <taxon>Actinomycetes</taxon>
        <taxon>Kitasatosporales</taxon>
        <taxon>Streptomycetaceae</taxon>
        <taxon>Streptomyces</taxon>
    </lineage>
</organism>
<dbReference type="GO" id="GO:0006313">
    <property type="term" value="P:DNA transposition"/>
    <property type="evidence" value="ECO:0007669"/>
    <property type="project" value="UniProtKB-UniRule"/>
</dbReference>